<name>A0A381N6V8_9ZZZZ</name>
<accession>A0A381N6V8</accession>
<dbReference type="EMBL" id="UINC01000166">
    <property type="protein sequence ID" value="SUZ50370.1"/>
    <property type="molecule type" value="Genomic_DNA"/>
</dbReference>
<proteinExistence type="predicted"/>
<reference evidence="1" key="1">
    <citation type="submission" date="2018-05" db="EMBL/GenBank/DDBJ databases">
        <authorList>
            <person name="Lanie J.A."/>
            <person name="Ng W.-L."/>
            <person name="Kazmierczak K.M."/>
            <person name="Andrzejewski T.M."/>
            <person name="Davidsen T.M."/>
            <person name="Wayne K.J."/>
            <person name="Tettelin H."/>
            <person name="Glass J.I."/>
            <person name="Rusch D."/>
            <person name="Podicherti R."/>
            <person name="Tsui H.-C.T."/>
            <person name="Winkler M.E."/>
        </authorList>
    </citation>
    <scope>NUCLEOTIDE SEQUENCE</scope>
</reference>
<sequence>MLVEGYWFLATDMCGLKQIKLSVSISENQLDSTKHC</sequence>
<evidence type="ECO:0000313" key="1">
    <source>
        <dbReference type="EMBL" id="SUZ50370.1"/>
    </source>
</evidence>
<gene>
    <name evidence="1" type="ORF">METZ01_LOCUS3224</name>
</gene>
<protein>
    <submittedName>
        <fullName evidence="1">Uncharacterized protein</fullName>
    </submittedName>
</protein>
<dbReference type="AlphaFoldDB" id="A0A381N6V8"/>
<organism evidence="1">
    <name type="scientific">marine metagenome</name>
    <dbReference type="NCBI Taxonomy" id="408172"/>
    <lineage>
        <taxon>unclassified sequences</taxon>
        <taxon>metagenomes</taxon>
        <taxon>ecological metagenomes</taxon>
    </lineage>
</organism>